<keyword evidence="3" id="KW-1185">Reference proteome</keyword>
<dbReference type="SUPFAM" id="SSF52833">
    <property type="entry name" value="Thioredoxin-like"/>
    <property type="match status" value="1"/>
</dbReference>
<reference evidence="3" key="1">
    <citation type="submission" date="2017-04" db="EMBL/GenBank/DDBJ databases">
        <authorList>
            <person name="Varghese N."/>
            <person name="Submissions S."/>
        </authorList>
    </citation>
    <scope>NUCLEOTIDE SEQUENCE [LARGE SCALE GENOMIC DNA]</scope>
    <source>
        <strain evidence="3">LMG 29540</strain>
    </source>
</reference>
<gene>
    <name evidence="2" type="ORF">SAMN06265784_11788</name>
</gene>
<evidence type="ECO:0000313" key="2">
    <source>
        <dbReference type="EMBL" id="SMG60719.1"/>
    </source>
</evidence>
<dbReference type="PROSITE" id="PS50404">
    <property type="entry name" value="GST_NTER"/>
    <property type="match status" value="1"/>
</dbReference>
<proteinExistence type="predicted"/>
<organism evidence="2 3">
    <name type="scientific">Paraburkholderia susongensis</name>
    <dbReference type="NCBI Taxonomy" id="1515439"/>
    <lineage>
        <taxon>Bacteria</taxon>
        <taxon>Pseudomonadati</taxon>
        <taxon>Pseudomonadota</taxon>
        <taxon>Betaproteobacteria</taxon>
        <taxon>Burkholderiales</taxon>
        <taxon>Burkholderiaceae</taxon>
        <taxon>Paraburkholderia</taxon>
    </lineage>
</organism>
<dbReference type="EMBL" id="FXAT01000017">
    <property type="protein sequence ID" value="SMG60719.1"/>
    <property type="molecule type" value="Genomic_DNA"/>
</dbReference>
<evidence type="ECO:0000259" key="1">
    <source>
        <dbReference type="PROSITE" id="PS50404"/>
    </source>
</evidence>
<dbReference type="PANTHER" id="PTHR43968">
    <property type="match status" value="1"/>
</dbReference>
<dbReference type="OrthoDB" id="8634103at2"/>
<protein>
    <submittedName>
        <fullName evidence="2">Glutathione S-transferase</fullName>
    </submittedName>
</protein>
<dbReference type="Pfam" id="PF13417">
    <property type="entry name" value="GST_N_3"/>
    <property type="match status" value="1"/>
</dbReference>
<feature type="domain" description="GST N-terminal" evidence="1">
    <location>
        <begin position="9"/>
        <end position="89"/>
    </location>
</feature>
<dbReference type="InterPro" id="IPR004045">
    <property type="entry name" value="Glutathione_S-Trfase_N"/>
</dbReference>
<sequence>MFMDKGQGTQMKLLFSPASPFARKVCIVIREKGLASHIDEVVTYPFENGENLLSLNPLAKVPTLDTEEGSLFDSPVLCEYIDSLVVEPRLIPAEFSQRIQVMRMQSLADGVMDAAVASVLELQRTDANPSVYWLTRREAAIRRTIRVFAESRLPNDIRLDGIAIACALAYLDFRMPKISWREEHSMLSSWFSAYSNRQSFADTAPQTT</sequence>
<dbReference type="CDD" id="cd03205">
    <property type="entry name" value="GST_C_6"/>
    <property type="match status" value="1"/>
</dbReference>
<dbReference type="InterPro" id="IPR050983">
    <property type="entry name" value="GST_Omega/HSP26"/>
</dbReference>
<dbReference type="GO" id="GO:0016740">
    <property type="term" value="F:transferase activity"/>
    <property type="evidence" value="ECO:0007669"/>
    <property type="project" value="UniProtKB-KW"/>
</dbReference>
<name>A0A1X7M5P6_9BURK</name>
<dbReference type="InterPro" id="IPR036282">
    <property type="entry name" value="Glutathione-S-Trfase_C_sf"/>
</dbReference>
<keyword evidence="2" id="KW-0808">Transferase</keyword>
<dbReference type="InterPro" id="IPR036249">
    <property type="entry name" value="Thioredoxin-like_sf"/>
</dbReference>
<dbReference type="AlphaFoldDB" id="A0A1X7M5P6"/>
<dbReference type="Gene3D" id="1.20.1050.10">
    <property type="match status" value="1"/>
</dbReference>
<dbReference type="STRING" id="1515439.SAMN06265784_11788"/>
<evidence type="ECO:0000313" key="3">
    <source>
        <dbReference type="Proteomes" id="UP000193228"/>
    </source>
</evidence>
<accession>A0A1X7M5P6</accession>
<dbReference type="SUPFAM" id="SSF47616">
    <property type="entry name" value="GST C-terminal domain-like"/>
    <property type="match status" value="1"/>
</dbReference>
<dbReference type="GO" id="GO:0005737">
    <property type="term" value="C:cytoplasm"/>
    <property type="evidence" value="ECO:0007669"/>
    <property type="project" value="TreeGrafter"/>
</dbReference>
<dbReference type="Gene3D" id="3.40.30.10">
    <property type="entry name" value="Glutaredoxin"/>
    <property type="match status" value="1"/>
</dbReference>
<dbReference type="PANTHER" id="PTHR43968:SF6">
    <property type="entry name" value="GLUTATHIONE S-TRANSFERASE OMEGA"/>
    <property type="match status" value="1"/>
</dbReference>
<dbReference type="Proteomes" id="UP000193228">
    <property type="component" value="Unassembled WGS sequence"/>
</dbReference>